<dbReference type="PANTHER" id="PTHR33021:SF193">
    <property type="entry name" value="OS06G0218600 PROTEIN"/>
    <property type="match status" value="1"/>
</dbReference>
<dbReference type="GO" id="GO:0009055">
    <property type="term" value="F:electron transfer activity"/>
    <property type="evidence" value="ECO:0007669"/>
    <property type="project" value="InterPro"/>
</dbReference>
<dbReference type="InterPro" id="IPR033138">
    <property type="entry name" value="Cu_oxidase_CS"/>
</dbReference>
<evidence type="ECO:0000313" key="6">
    <source>
        <dbReference type="Proteomes" id="UP001055439"/>
    </source>
</evidence>
<dbReference type="OrthoDB" id="206968at2759"/>
<dbReference type="PANTHER" id="PTHR33021">
    <property type="entry name" value="BLUE COPPER PROTEIN"/>
    <property type="match status" value="1"/>
</dbReference>
<proteinExistence type="predicted"/>
<gene>
    <name evidence="5" type="ORF">MUK42_00294</name>
</gene>
<evidence type="ECO:0000256" key="2">
    <source>
        <dbReference type="ARBA" id="ARBA00023180"/>
    </source>
</evidence>
<protein>
    <submittedName>
        <fullName evidence="5">Plastocyanin-like domain</fullName>
    </submittedName>
</protein>
<dbReference type="PROSITE" id="PS51485">
    <property type="entry name" value="PHYTOCYANIN"/>
    <property type="match status" value="1"/>
</dbReference>
<organism evidence="5 6">
    <name type="scientific">Musa troglodytarum</name>
    <name type="common">fe'i banana</name>
    <dbReference type="NCBI Taxonomy" id="320322"/>
    <lineage>
        <taxon>Eukaryota</taxon>
        <taxon>Viridiplantae</taxon>
        <taxon>Streptophyta</taxon>
        <taxon>Embryophyta</taxon>
        <taxon>Tracheophyta</taxon>
        <taxon>Spermatophyta</taxon>
        <taxon>Magnoliopsida</taxon>
        <taxon>Liliopsida</taxon>
        <taxon>Zingiberales</taxon>
        <taxon>Musaceae</taxon>
        <taxon>Musa</taxon>
    </lineage>
</organism>
<name>A0A9E7JRX4_9LILI</name>
<dbReference type="InterPro" id="IPR039391">
    <property type="entry name" value="Phytocyanin-like"/>
</dbReference>
<dbReference type="PROSITE" id="PS00079">
    <property type="entry name" value="MULTICOPPER_OXIDASE1"/>
    <property type="match status" value="1"/>
</dbReference>
<accession>A0A9E7JRX4</accession>
<keyword evidence="1" id="KW-0479">Metal-binding</keyword>
<feature type="compositionally biased region" description="Low complexity" evidence="3">
    <location>
        <begin position="222"/>
        <end position="253"/>
    </location>
</feature>
<evidence type="ECO:0000256" key="1">
    <source>
        <dbReference type="ARBA" id="ARBA00022723"/>
    </source>
</evidence>
<dbReference type="Pfam" id="PF02298">
    <property type="entry name" value="Cu_bind_like"/>
    <property type="match status" value="1"/>
</dbReference>
<dbReference type="GO" id="GO:0005886">
    <property type="term" value="C:plasma membrane"/>
    <property type="evidence" value="ECO:0007669"/>
    <property type="project" value="TreeGrafter"/>
</dbReference>
<feature type="domain" description="Phytocyanin" evidence="4">
    <location>
        <begin position="124"/>
        <end position="223"/>
    </location>
</feature>
<evidence type="ECO:0000259" key="4">
    <source>
        <dbReference type="PROSITE" id="PS51485"/>
    </source>
</evidence>
<dbReference type="FunFam" id="2.60.40.420:FF:000003">
    <property type="entry name" value="Blue copper"/>
    <property type="match status" value="1"/>
</dbReference>
<dbReference type="InterPro" id="IPR003245">
    <property type="entry name" value="Phytocyanin_dom"/>
</dbReference>
<evidence type="ECO:0000313" key="5">
    <source>
        <dbReference type="EMBL" id="URD91877.1"/>
    </source>
</evidence>
<dbReference type="Proteomes" id="UP001055439">
    <property type="component" value="Chromosome 3"/>
</dbReference>
<reference evidence="5" key="1">
    <citation type="submission" date="2022-05" db="EMBL/GenBank/DDBJ databases">
        <title>The Musa troglodytarum L. genome provides insights into the mechanism of non-climacteric behaviour and enrichment of carotenoids.</title>
        <authorList>
            <person name="Wang J."/>
        </authorList>
    </citation>
    <scope>NUCLEOTIDE SEQUENCE</scope>
    <source>
        <tissue evidence="5">Leaf</tissue>
    </source>
</reference>
<feature type="region of interest" description="Disordered" evidence="3">
    <location>
        <begin position="222"/>
        <end position="262"/>
    </location>
</feature>
<dbReference type="AlphaFoldDB" id="A0A9E7JRX4"/>
<dbReference type="SUPFAM" id="SSF49503">
    <property type="entry name" value="Cupredoxins"/>
    <property type="match status" value="1"/>
</dbReference>
<evidence type="ECO:0000256" key="3">
    <source>
        <dbReference type="SAM" id="MobiDB-lite"/>
    </source>
</evidence>
<feature type="region of interest" description="Disordered" evidence="3">
    <location>
        <begin position="1"/>
        <end position="33"/>
    </location>
</feature>
<sequence>MERENLESSNIDMELKDGDEEEKPSRCGHPSAHLGGHGVVPKLFPSHSRLNKQAKRSATLEKLFLLLLTPPKPLPFIYPTPPPPFCCVLSLSISRTKPRMAGCSTSAALGVLLLLCCSTWAAATDYTVGDSTGWTNGFDYSKWTTGKTFVTGDTLMFNYVAGVHTVDQVSATDYSSCSASNALSTDSNGQTTVTLSKAGTYYFICGVAGHCSNGMKVAVPVTASSTSSPSPPSSSTTTPPSAGTTPSTTTPSTNKSSPRTGSLPYMVTLTGLMLLKLLLL</sequence>
<dbReference type="EMBL" id="CP097505">
    <property type="protein sequence ID" value="URD91877.1"/>
    <property type="molecule type" value="Genomic_DNA"/>
</dbReference>
<dbReference type="Gene3D" id="2.60.40.420">
    <property type="entry name" value="Cupredoxins - blue copper proteins"/>
    <property type="match status" value="1"/>
</dbReference>
<keyword evidence="2" id="KW-0325">Glycoprotein</keyword>
<dbReference type="CDD" id="cd04216">
    <property type="entry name" value="Phytocyanin"/>
    <property type="match status" value="1"/>
</dbReference>
<dbReference type="GO" id="GO:0046872">
    <property type="term" value="F:metal ion binding"/>
    <property type="evidence" value="ECO:0007669"/>
    <property type="project" value="UniProtKB-KW"/>
</dbReference>
<keyword evidence="6" id="KW-1185">Reference proteome</keyword>
<dbReference type="InterPro" id="IPR008972">
    <property type="entry name" value="Cupredoxin"/>
</dbReference>